<feature type="compositionally biased region" description="Low complexity" evidence="4">
    <location>
        <begin position="501"/>
        <end position="521"/>
    </location>
</feature>
<dbReference type="Pfam" id="PF03638">
    <property type="entry name" value="TCR"/>
    <property type="match status" value="2"/>
</dbReference>
<evidence type="ECO:0000256" key="2">
    <source>
        <dbReference type="ARBA" id="ARBA00007267"/>
    </source>
</evidence>
<keyword evidence="7" id="KW-1185">Reference proteome</keyword>
<dbReference type="SMART" id="SM01114">
    <property type="entry name" value="CXC"/>
    <property type="match status" value="2"/>
</dbReference>
<feature type="domain" description="CRC" evidence="5">
    <location>
        <begin position="839"/>
        <end position="947"/>
    </location>
</feature>
<dbReference type="Gene3D" id="1.20.1280.50">
    <property type="match status" value="1"/>
</dbReference>
<proteinExistence type="inferred from homology"/>
<feature type="region of interest" description="Disordered" evidence="4">
    <location>
        <begin position="960"/>
        <end position="999"/>
    </location>
</feature>
<feature type="region of interest" description="Disordered" evidence="4">
    <location>
        <begin position="110"/>
        <end position="265"/>
    </location>
</feature>
<name>A0ABD3PXG1_9STRA</name>
<feature type="compositionally biased region" description="Polar residues" evidence="4">
    <location>
        <begin position="668"/>
        <end position="680"/>
    </location>
</feature>
<dbReference type="PROSITE" id="PS51634">
    <property type="entry name" value="CRC"/>
    <property type="match status" value="1"/>
</dbReference>
<reference evidence="6 7" key="1">
    <citation type="journal article" date="2020" name="G3 (Bethesda)">
        <title>Improved Reference Genome for Cyclotella cryptica CCMP332, a Model for Cell Wall Morphogenesis, Salinity Adaptation, and Lipid Production in Diatoms (Bacillariophyta).</title>
        <authorList>
            <person name="Roberts W.R."/>
            <person name="Downey K.M."/>
            <person name="Ruck E.C."/>
            <person name="Traller J.C."/>
            <person name="Alverson A.J."/>
        </authorList>
    </citation>
    <scope>NUCLEOTIDE SEQUENCE [LARGE SCALE GENOMIC DNA]</scope>
    <source>
        <strain evidence="6 7">CCMP332</strain>
    </source>
</reference>
<sequence length="1158" mass="126986">MKPSRNMRLPSYRVPNRYINEGNLGNHLLTARSYTLITRATEGIRVHFPSSVRRLEKLCREKYGTQTSNEMKGDLFRWNQTLCHALDEFDLIWHKVLDWNASHEKIMSPLPPLDDAASSAASANENMGDPTSTHRQADEAPSRSTVEAAELPDQSSDAIGSDATLSPKRDELTKAAARGSTPQVTSQDAATTTQPPSPTATPQPSALPISIRPKSTHSPQHTVADLKQQGPSMSLPLGGSGSEDMMDLFSPPVSTRTRKNPRSMTVVTAADSVMRDSEEVILPFRGEGGPATQRESCQRGSITRTPRTETQEDNSPPNSSPGLHFDSSGEDFETALQLTFEESPESNRMRGSPLTDPPGGKDSAMPRQFQPPQQRQLSKQQKEERRISNPRQQPPQQQGGPPAPAANQLHPPYPYPVYYPHPYGGPQMMASSPTQMPHGYAFPVAGQHPMMPGVVPMPGYGFPPWGSPPGQYYGYAQPHMAVPPPHQQYPMHPPATPASLKTPKMKTTTPGTTPRTKTATPGKRKDRRYDSNLTVETEDLSFDDIATPMSPPSSKKKRDGSLGIGTWPSPPDHDMEDDMGTNITPQRGSSTISRSRREPHSDTPRLASFDENFSFGATPGREIFQAPSWSPGAMGAFFEEEGMLHGETGEPASLETWEMRTAFADVENTQSRRQYTSSAHIQHRFTSDSSPSQGGVTIRGSPISSKAVRSADRDDIRQDSTPTGRKSDNFEHSGQATWHTPSSSGGVRIRIGTGAVEKSGEKKNVDEINSVLRGSPVSTRGSAPSVAESFPHPTALQATAVNRNTAYTGILMPPASAILTTPSSTRRGVGKENTDNERTSNPCNCKKSKCLKLYCECFAAEKYCFGCKCSNCQNTPQYEGIREKAIADTKAKNPSAFQPRIAQSETEHATGCKCKKSACLKKYCECFEGGVVCGDNCKCSGCQNFIGSRSLMDRRRKMKDASERAEGTMVESTEKAWRGSMSDSKASRYGQSPIIHDPNRPIMRSPIHHPFLASQPSYQPHPVMMGQSPIVYPHGMMYPLPPYSAPRADAYSNARRSEHSAVQVPVYPHYPIHATPETSSVRRGFHPHPSKKHSSRKVEPRGAIFGPNVPTQTRTTALSIFSFLSNEDLFNASIVSKAWSNLAFDNELWQPASSEFRL</sequence>
<evidence type="ECO:0000256" key="3">
    <source>
        <dbReference type="ARBA" id="ARBA00023242"/>
    </source>
</evidence>
<dbReference type="GO" id="GO:0005634">
    <property type="term" value="C:nucleus"/>
    <property type="evidence" value="ECO:0007669"/>
    <property type="project" value="UniProtKB-SubCell"/>
</dbReference>
<dbReference type="InterPro" id="IPR028307">
    <property type="entry name" value="Lin-54_fam"/>
</dbReference>
<dbReference type="PANTHER" id="PTHR12446">
    <property type="entry name" value="TESMIN/TSO1-RELATED"/>
    <property type="match status" value="1"/>
</dbReference>
<feature type="region of interest" description="Disordered" evidence="4">
    <location>
        <begin position="668"/>
        <end position="749"/>
    </location>
</feature>
<dbReference type="InterPro" id="IPR036047">
    <property type="entry name" value="F-box-like_dom_sf"/>
</dbReference>
<feature type="region of interest" description="Disordered" evidence="4">
    <location>
        <begin position="493"/>
        <end position="614"/>
    </location>
</feature>
<feature type="compositionally biased region" description="Low complexity" evidence="4">
    <location>
        <begin position="389"/>
        <end position="410"/>
    </location>
</feature>
<feature type="region of interest" description="Disordered" evidence="4">
    <location>
        <begin position="340"/>
        <end position="413"/>
    </location>
</feature>
<keyword evidence="3" id="KW-0539">Nucleus</keyword>
<evidence type="ECO:0000256" key="1">
    <source>
        <dbReference type="ARBA" id="ARBA00004123"/>
    </source>
</evidence>
<evidence type="ECO:0000256" key="4">
    <source>
        <dbReference type="SAM" id="MobiDB-lite"/>
    </source>
</evidence>
<accession>A0ABD3PXG1</accession>
<organism evidence="6 7">
    <name type="scientific">Cyclotella cryptica</name>
    <dbReference type="NCBI Taxonomy" id="29204"/>
    <lineage>
        <taxon>Eukaryota</taxon>
        <taxon>Sar</taxon>
        <taxon>Stramenopiles</taxon>
        <taxon>Ochrophyta</taxon>
        <taxon>Bacillariophyta</taxon>
        <taxon>Coscinodiscophyceae</taxon>
        <taxon>Thalassiosirophycidae</taxon>
        <taxon>Stephanodiscales</taxon>
        <taxon>Stephanodiscaceae</taxon>
        <taxon>Cyclotella</taxon>
    </lineage>
</organism>
<dbReference type="AlphaFoldDB" id="A0ABD3PXG1"/>
<dbReference type="Proteomes" id="UP001516023">
    <property type="component" value="Unassembled WGS sequence"/>
</dbReference>
<evidence type="ECO:0000313" key="6">
    <source>
        <dbReference type="EMBL" id="KAL3792431.1"/>
    </source>
</evidence>
<dbReference type="EMBL" id="JABMIG020000102">
    <property type="protein sequence ID" value="KAL3792431.1"/>
    <property type="molecule type" value="Genomic_DNA"/>
</dbReference>
<evidence type="ECO:0000313" key="7">
    <source>
        <dbReference type="Proteomes" id="UP001516023"/>
    </source>
</evidence>
<feature type="compositionally biased region" description="Low complexity" evidence="4">
    <location>
        <begin position="113"/>
        <end position="123"/>
    </location>
</feature>
<comment type="caution">
    <text evidence="6">The sequence shown here is derived from an EMBL/GenBank/DDBJ whole genome shotgun (WGS) entry which is preliminary data.</text>
</comment>
<feature type="compositionally biased region" description="Basic residues" evidence="4">
    <location>
        <begin position="1083"/>
        <end position="1095"/>
    </location>
</feature>
<feature type="compositionally biased region" description="Basic and acidic residues" evidence="4">
    <location>
        <begin position="960"/>
        <end position="977"/>
    </location>
</feature>
<gene>
    <name evidence="6" type="ORF">HJC23_001549</name>
</gene>
<dbReference type="Pfam" id="PF12937">
    <property type="entry name" value="F-box-like"/>
    <property type="match status" value="1"/>
</dbReference>
<dbReference type="SUPFAM" id="SSF81383">
    <property type="entry name" value="F-box domain"/>
    <property type="match status" value="1"/>
</dbReference>
<feature type="compositionally biased region" description="Low complexity" evidence="4">
    <location>
        <begin position="367"/>
        <end position="379"/>
    </location>
</feature>
<comment type="subcellular location">
    <subcellularLocation>
        <location evidence="1">Nucleus</location>
    </subcellularLocation>
</comment>
<feature type="compositionally biased region" description="Polar residues" evidence="4">
    <location>
        <begin position="293"/>
        <end position="305"/>
    </location>
</feature>
<feature type="region of interest" description="Disordered" evidence="4">
    <location>
        <begin position="1077"/>
        <end position="1109"/>
    </location>
</feature>
<feature type="compositionally biased region" description="Polar residues" evidence="4">
    <location>
        <begin position="732"/>
        <end position="745"/>
    </location>
</feature>
<dbReference type="PANTHER" id="PTHR12446:SF34">
    <property type="entry name" value="PROTEIN LIN-54 HOMOLOG"/>
    <property type="match status" value="1"/>
</dbReference>
<evidence type="ECO:0000259" key="5">
    <source>
        <dbReference type="PROSITE" id="PS51634"/>
    </source>
</evidence>
<dbReference type="InterPro" id="IPR001810">
    <property type="entry name" value="F-box_dom"/>
</dbReference>
<feature type="compositionally biased region" description="Polar residues" evidence="4">
    <location>
        <begin position="581"/>
        <end position="593"/>
    </location>
</feature>
<protein>
    <recommendedName>
        <fullName evidence="5">CRC domain-containing protein</fullName>
    </recommendedName>
</protein>
<dbReference type="InterPro" id="IPR005172">
    <property type="entry name" value="CRC"/>
</dbReference>
<feature type="region of interest" description="Disordered" evidence="4">
    <location>
        <begin position="282"/>
        <end position="328"/>
    </location>
</feature>
<feature type="compositionally biased region" description="Basic and acidic residues" evidence="4">
    <location>
        <begin position="709"/>
        <end position="718"/>
    </location>
</feature>
<comment type="similarity">
    <text evidence="2">Belongs to the lin-54 family.</text>
</comment>
<dbReference type="InterPro" id="IPR033467">
    <property type="entry name" value="Tesmin/TSO1-like_CXC"/>
</dbReference>